<sequence>MIGKILWEAFSVALLLYGLYLAYVFMWFSMFRIFDMDMEKAKLISGTVAIIILLVSSYRWFSKKRKEIQKLSEEV</sequence>
<feature type="transmembrane region" description="Helical" evidence="1">
    <location>
        <begin position="43"/>
        <end position="61"/>
    </location>
</feature>
<accession>A0A831YA83</accession>
<evidence type="ECO:0000256" key="1">
    <source>
        <dbReference type="SAM" id="Phobius"/>
    </source>
</evidence>
<name>A0A831YA83_9AQUI</name>
<dbReference type="EMBL" id="DSFC01000001">
    <property type="protein sequence ID" value="HEV08770.1"/>
    <property type="molecule type" value="Genomic_DNA"/>
</dbReference>
<proteinExistence type="predicted"/>
<keyword evidence="1" id="KW-1133">Transmembrane helix</keyword>
<dbReference type="AlphaFoldDB" id="A0A831YA83"/>
<comment type="caution">
    <text evidence="2">The sequence shown here is derived from an EMBL/GenBank/DDBJ whole genome shotgun (WGS) entry which is preliminary data.</text>
</comment>
<dbReference type="Proteomes" id="UP000885621">
    <property type="component" value="Unassembled WGS sequence"/>
</dbReference>
<organism evidence="2">
    <name type="scientific">Sulfurihydrogenibium azorense</name>
    <dbReference type="NCBI Taxonomy" id="309806"/>
    <lineage>
        <taxon>Bacteria</taxon>
        <taxon>Pseudomonadati</taxon>
        <taxon>Aquificota</taxon>
        <taxon>Aquificia</taxon>
        <taxon>Aquificales</taxon>
        <taxon>Hydrogenothermaceae</taxon>
        <taxon>Sulfurihydrogenibium</taxon>
    </lineage>
</organism>
<feature type="transmembrane region" description="Helical" evidence="1">
    <location>
        <begin position="12"/>
        <end position="31"/>
    </location>
</feature>
<keyword evidence="1" id="KW-0472">Membrane</keyword>
<reference evidence="2" key="1">
    <citation type="journal article" date="2020" name="mSystems">
        <title>Genome- and Community-Level Interaction Insights into Carbon Utilization and Element Cycling Functions of Hydrothermarchaeota in Hydrothermal Sediment.</title>
        <authorList>
            <person name="Zhou Z."/>
            <person name="Liu Y."/>
            <person name="Xu W."/>
            <person name="Pan J."/>
            <person name="Luo Z.H."/>
            <person name="Li M."/>
        </authorList>
    </citation>
    <scope>NUCLEOTIDE SEQUENCE [LARGE SCALE GENOMIC DNA]</scope>
    <source>
        <strain evidence="2">SpSt-1257</strain>
    </source>
</reference>
<gene>
    <name evidence="2" type="ORF">ENO34_00020</name>
</gene>
<protein>
    <submittedName>
        <fullName evidence="2">Uncharacterized protein</fullName>
    </submittedName>
</protein>
<keyword evidence="1" id="KW-0812">Transmembrane</keyword>
<evidence type="ECO:0000313" key="2">
    <source>
        <dbReference type="EMBL" id="HEV08770.1"/>
    </source>
</evidence>